<dbReference type="EMBL" id="JADIMX010000025">
    <property type="protein sequence ID" value="MBO8433915.1"/>
    <property type="molecule type" value="Genomic_DNA"/>
</dbReference>
<reference evidence="1" key="1">
    <citation type="submission" date="2020-10" db="EMBL/GenBank/DDBJ databases">
        <authorList>
            <person name="Gilroy R."/>
        </authorList>
    </citation>
    <scope>NUCLEOTIDE SEQUENCE</scope>
    <source>
        <strain evidence="1">F6-4510</strain>
    </source>
</reference>
<dbReference type="Proteomes" id="UP000823611">
    <property type="component" value="Unassembled WGS sequence"/>
</dbReference>
<sequence>MEGKEGAYTFLALRHFGITPNKLFDMNRSERAFIFASCDVLKELEGGE</sequence>
<accession>A0A9D9DXE6</accession>
<comment type="caution">
    <text evidence="1">The sequence shown here is derived from an EMBL/GenBank/DDBJ whole genome shotgun (WGS) entry which is preliminary data.</text>
</comment>
<protein>
    <submittedName>
        <fullName evidence="1">Uncharacterized protein</fullName>
    </submittedName>
</protein>
<evidence type="ECO:0000313" key="1">
    <source>
        <dbReference type="EMBL" id="MBO8433915.1"/>
    </source>
</evidence>
<reference evidence="1" key="2">
    <citation type="journal article" date="2021" name="PeerJ">
        <title>Extensive microbial diversity within the chicken gut microbiome revealed by metagenomics and culture.</title>
        <authorList>
            <person name="Gilroy R."/>
            <person name="Ravi A."/>
            <person name="Getino M."/>
            <person name="Pursley I."/>
            <person name="Horton D.L."/>
            <person name="Alikhan N.F."/>
            <person name="Baker D."/>
            <person name="Gharbi K."/>
            <person name="Hall N."/>
            <person name="Watson M."/>
            <person name="Adriaenssens E.M."/>
            <person name="Foster-Nyarko E."/>
            <person name="Jarju S."/>
            <person name="Secka A."/>
            <person name="Antonio M."/>
            <person name="Oren A."/>
            <person name="Chaudhuri R.R."/>
            <person name="La Ragione R."/>
            <person name="Hildebrand F."/>
            <person name="Pallen M.J."/>
        </authorList>
    </citation>
    <scope>NUCLEOTIDE SEQUENCE</scope>
    <source>
        <strain evidence="1">F6-4510</strain>
    </source>
</reference>
<evidence type="ECO:0000313" key="2">
    <source>
        <dbReference type="Proteomes" id="UP000823611"/>
    </source>
</evidence>
<dbReference type="AlphaFoldDB" id="A0A9D9DXE6"/>
<proteinExistence type="predicted"/>
<name>A0A9D9DXE6_9FIRM</name>
<organism evidence="1 2">
    <name type="scientific">Candidatus Fimicola merdigallinarum</name>
    <dbReference type="NCBI Taxonomy" id="2840819"/>
    <lineage>
        <taxon>Bacteria</taxon>
        <taxon>Bacillati</taxon>
        <taxon>Bacillota</taxon>
        <taxon>Clostridia</taxon>
        <taxon>Lachnospirales</taxon>
        <taxon>Lachnospiraceae</taxon>
        <taxon>Lachnospiraceae incertae sedis</taxon>
        <taxon>Candidatus Fimicola</taxon>
    </lineage>
</organism>
<gene>
    <name evidence="1" type="ORF">IAC55_01160</name>
</gene>